<name>A0AAN7KR01_9MYRT</name>
<protein>
    <submittedName>
        <fullName evidence="1">Uncharacterized protein</fullName>
    </submittedName>
</protein>
<sequence length="206" mass="23366">MNIVAIGISSSPLLYFFHVTIPALQLPKRTTPLRLPPLMTLTCAISSSLCLRLAHPSPYPPPSPANQPASVLITLLLAIHHVFPLQALPLRNPRTADPHCRRFIRHFPCQLLLLLHLQLSLHPPLPSHHPPPRRSPRHPLRPRLPRLLRHRLPLLRMFLQCPFPPLPALRLQGPQKIYGVRSPAPDYGLHQIRLQGHRQAPLEGRH</sequence>
<dbReference type="EMBL" id="JAXIOK010000005">
    <property type="protein sequence ID" value="KAK4771671.1"/>
    <property type="molecule type" value="Genomic_DNA"/>
</dbReference>
<evidence type="ECO:0000313" key="2">
    <source>
        <dbReference type="Proteomes" id="UP001345219"/>
    </source>
</evidence>
<gene>
    <name evidence="1" type="ORF">SAY87_032203</name>
</gene>
<dbReference type="AlphaFoldDB" id="A0AAN7KR01"/>
<dbReference type="Proteomes" id="UP001345219">
    <property type="component" value="Chromosome 24"/>
</dbReference>
<proteinExistence type="predicted"/>
<organism evidence="1 2">
    <name type="scientific">Trapa incisa</name>
    <dbReference type="NCBI Taxonomy" id="236973"/>
    <lineage>
        <taxon>Eukaryota</taxon>
        <taxon>Viridiplantae</taxon>
        <taxon>Streptophyta</taxon>
        <taxon>Embryophyta</taxon>
        <taxon>Tracheophyta</taxon>
        <taxon>Spermatophyta</taxon>
        <taxon>Magnoliopsida</taxon>
        <taxon>eudicotyledons</taxon>
        <taxon>Gunneridae</taxon>
        <taxon>Pentapetalae</taxon>
        <taxon>rosids</taxon>
        <taxon>malvids</taxon>
        <taxon>Myrtales</taxon>
        <taxon>Lythraceae</taxon>
        <taxon>Trapa</taxon>
    </lineage>
</organism>
<comment type="caution">
    <text evidence="1">The sequence shown here is derived from an EMBL/GenBank/DDBJ whole genome shotgun (WGS) entry which is preliminary data.</text>
</comment>
<accession>A0AAN7KR01</accession>
<keyword evidence="2" id="KW-1185">Reference proteome</keyword>
<evidence type="ECO:0000313" key="1">
    <source>
        <dbReference type="EMBL" id="KAK4771671.1"/>
    </source>
</evidence>
<reference evidence="1 2" key="1">
    <citation type="journal article" date="2023" name="Hortic Res">
        <title>Pangenome of water caltrop reveals structural variations and asymmetric subgenome divergence after allopolyploidization.</title>
        <authorList>
            <person name="Zhang X."/>
            <person name="Chen Y."/>
            <person name="Wang L."/>
            <person name="Yuan Y."/>
            <person name="Fang M."/>
            <person name="Shi L."/>
            <person name="Lu R."/>
            <person name="Comes H.P."/>
            <person name="Ma Y."/>
            <person name="Chen Y."/>
            <person name="Huang G."/>
            <person name="Zhou Y."/>
            <person name="Zheng Z."/>
            <person name="Qiu Y."/>
        </authorList>
    </citation>
    <scope>NUCLEOTIDE SEQUENCE [LARGE SCALE GENOMIC DNA]</scope>
    <source>
        <tissue evidence="1">Roots</tissue>
    </source>
</reference>